<feature type="compositionally biased region" description="Basic and acidic residues" evidence="1">
    <location>
        <begin position="1"/>
        <end position="28"/>
    </location>
</feature>
<organism evidence="2">
    <name type="scientific">Equine infectious anemia virus</name>
    <dbReference type="NCBI Taxonomy" id="11665"/>
    <lineage>
        <taxon>Viruses</taxon>
        <taxon>Riboviria</taxon>
        <taxon>Pararnavirae</taxon>
        <taxon>Artverviricota</taxon>
        <taxon>Revtraviricetes</taxon>
        <taxon>Ortervirales</taxon>
        <taxon>Retroviridae</taxon>
        <taxon>Orthoretrovirinae</taxon>
        <taxon>Lentivirus</taxon>
        <taxon>Lentivirus equinfane</taxon>
    </lineage>
</organism>
<dbReference type="InterPro" id="IPR021311">
    <property type="entry name" value="EIAV_Rev"/>
</dbReference>
<evidence type="ECO:0000313" key="2">
    <source>
        <dbReference type="EMBL" id="QFE31728.1"/>
    </source>
</evidence>
<protein>
    <submittedName>
        <fullName evidence="2">Rev protein</fullName>
    </submittedName>
</protein>
<feature type="region of interest" description="Disordered" evidence="1">
    <location>
        <begin position="1"/>
        <end position="34"/>
    </location>
</feature>
<feature type="region of interest" description="Disordered" evidence="1">
    <location>
        <begin position="143"/>
        <end position="167"/>
    </location>
</feature>
<sequence length="167" mass="20439">MAQDSESRAQEEIRLKEDKEAKKEERNWWKMGMAPQGPLDNTEWCRMLRQSLPEEQIPSQTCIARRYMGPGPVQHTPSRRNRWLRAQIQEAEILQERLEWRIRGVQQTSQELEKINKRIWRELHYTKDQRGDYSAWYKYHRQQEERWGESSPRILKPENSKRWRTHP</sequence>
<evidence type="ECO:0000256" key="1">
    <source>
        <dbReference type="SAM" id="MobiDB-lite"/>
    </source>
</evidence>
<gene>
    <name evidence="2" type="primary">rev</name>
</gene>
<name>A0A5J6SBX6_9RETR</name>
<dbReference type="Pfam" id="PF11129">
    <property type="entry name" value="EIAV_Rev"/>
    <property type="match status" value="1"/>
</dbReference>
<dbReference type="EMBL" id="MK593462">
    <property type="protein sequence ID" value="QFE31728.1"/>
    <property type="molecule type" value="Genomic_DNA"/>
</dbReference>
<reference evidence="2" key="1">
    <citation type="journal article" date="2019" name="Virology">
        <title>Molecular characterization of Equine Infectious Anemia Viruses using targeted sequence enrichment and next generation sequencing.</title>
        <authorList>
            <person name="Deshiere A."/>
            <person name="Berthet N."/>
            <person name="Lecouturier F."/>
            <person name="Gaudaire D."/>
            <person name="Hans A."/>
        </authorList>
    </citation>
    <scope>NUCLEOTIDE SEQUENCE</scope>
    <source>
        <strain evidence="2">Bau Gard co</strain>
    </source>
</reference>
<accession>A0A5J6SBX6</accession>
<proteinExistence type="predicted"/>